<accession>A0A3D8YB63</accession>
<dbReference type="Proteomes" id="UP000256373">
    <property type="component" value="Unassembled WGS sequence"/>
</dbReference>
<proteinExistence type="predicted"/>
<dbReference type="EMBL" id="QNUL01000008">
    <property type="protein sequence ID" value="REA61260.1"/>
    <property type="molecule type" value="Genomic_DNA"/>
</dbReference>
<protein>
    <submittedName>
        <fullName evidence="1">Uncharacterized protein</fullName>
    </submittedName>
</protein>
<evidence type="ECO:0000313" key="1">
    <source>
        <dbReference type="EMBL" id="REA61260.1"/>
    </source>
</evidence>
<comment type="caution">
    <text evidence="1">The sequence shown here is derived from an EMBL/GenBank/DDBJ whole genome shotgun (WGS) entry which is preliminary data.</text>
</comment>
<reference evidence="1 2" key="1">
    <citation type="submission" date="2018-07" db="EMBL/GenBank/DDBJ databases">
        <title>Dyadobacter roseus sp. nov., isolated from rose rhizosphere soil.</title>
        <authorList>
            <person name="Chen L."/>
        </authorList>
    </citation>
    <scope>NUCLEOTIDE SEQUENCE [LARGE SCALE GENOMIC DNA]</scope>
    <source>
        <strain evidence="1 2">RS19</strain>
    </source>
</reference>
<evidence type="ECO:0000313" key="2">
    <source>
        <dbReference type="Proteomes" id="UP000256373"/>
    </source>
</evidence>
<dbReference type="AlphaFoldDB" id="A0A3D8YB63"/>
<sequence length="106" mass="11895">MQRSNQTDTLKSLCLILLTVFFFCKSADVASFLLAKNKVSSVCKTENCESEKSEVEKGVDDQQLIHTTLAFTYPSSTVPVKTVFSYSVQFENEIFKNLFSPPPEQA</sequence>
<gene>
    <name evidence="1" type="ORF">DSL64_12475</name>
</gene>
<organism evidence="1 2">
    <name type="scientific">Dyadobacter luteus</name>
    <dbReference type="NCBI Taxonomy" id="2259619"/>
    <lineage>
        <taxon>Bacteria</taxon>
        <taxon>Pseudomonadati</taxon>
        <taxon>Bacteroidota</taxon>
        <taxon>Cytophagia</taxon>
        <taxon>Cytophagales</taxon>
        <taxon>Spirosomataceae</taxon>
        <taxon>Dyadobacter</taxon>
    </lineage>
</organism>
<name>A0A3D8YB63_9BACT</name>
<keyword evidence="2" id="KW-1185">Reference proteome</keyword>